<dbReference type="Proteomes" id="UP000184073">
    <property type="component" value="Unassembled WGS sequence"/>
</dbReference>
<name>A0A1L9PX97_ASPVE</name>
<protein>
    <submittedName>
        <fullName evidence="1">Uncharacterized protein</fullName>
    </submittedName>
</protein>
<reference evidence="2" key="1">
    <citation type="journal article" date="2017" name="Genome Biol.">
        <title>Comparative genomics reveals high biological diversity and specific adaptations in the industrially and medically important fungal genus Aspergillus.</title>
        <authorList>
            <person name="de Vries R.P."/>
            <person name="Riley R."/>
            <person name="Wiebenga A."/>
            <person name="Aguilar-Osorio G."/>
            <person name="Amillis S."/>
            <person name="Uchima C.A."/>
            <person name="Anderluh G."/>
            <person name="Asadollahi M."/>
            <person name="Askin M."/>
            <person name="Barry K."/>
            <person name="Battaglia E."/>
            <person name="Bayram O."/>
            <person name="Benocci T."/>
            <person name="Braus-Stromeyer S.A."/>
            <person name="Caldana C."/>
            <person name="Canovas D."/>
            <person name="Cerqueira G.C."/>
            <person name="Chen F."/>
            <person name="Chen W."/>
            <person name="Choi C."/>
            <person name="Clum A."/>
            <person name="Dos Santos R.A."/>
            <person name="Damasio A.R."/>
            <person name="Diallinas G."/>
            <person name="Emri T."/>
            <person name="Fekete E."/>
            <person name="Flipphi M."/>
            <person name="Freyberg S."/>
            <person name="Gallo A."/>
            <person name="Gournas C."/>
            <person name="Habgood R."/>
            <person name="Hainaut M."/>
            <person name="Harispe M.L."/>
            <person name="Henrissat B."/>
            <person name="Hilden K.S."/>
            <person name="Hope R."/>
            <person name="Hossain A."/>
            <person name="Karabika E."/>
            <person name="Karaffa L."/>
            <person name="Karanyi Z."/>
            <person name="Krasevec N."/>
            <person name="Kuo A."/>
            <person name="Kusch H."/>
            <person name="LaButti K."/>
            <person name="Lagendijk E.L."/>
            <person name="Lapidus A."/>
            <person name="Levasseur A."/>
            <person name="Lindquist E."/>
            <person name="Lipzen A."/>
            <person name="Logrieco A.F."/>
            <person name="MacCabe A."/>
            <person name="Maekelae M.R."/>
            <person name="Malavazi I."/>
            <person name="Melin P."/>
            <person name="Meyer V."/>
            <person name="Mielnichuk N."/>
            <person name="Miskei M."/>
            <person name="Molnar A.P."/>
            <person name="Mule G."/>
            <person name="Ngan C.Y."/>
            <person name="Orejas M."/>
            <person name="Orosz E."/>
            <person name="Ouedraogo J.P."/>
            <person name="Overkamp K.M."/>
            <person name="Park H.-S."/>
            <person name="Perrone G."/>
            <person name="Piumi F."/>
            <person name="Punt P.J."/>
            <person name="Ram A.F."/>
            <person name="Ramon A."/>
            <person name="Rauscher S."/>
            <person name="Record E."/>
            <person name="Riano-Pachon D.M."/>
            <person name="Robert V."/>
            <person name="Roehrig J."/>
            <person name="Ruller R."/>
            <person name="Salamov A."/>
            <person name="Salih N.S."/>
            <person name="Samson R.A."/>
            <person name="Sandor E."/>
            <person name="Sanguinetti M."/>
            <person name="Schuetze T."/>
            <person name="Sepcic K."/>
            <person name="Shelest E."/>
            <person name="Sherlock G."/>
            <person name="Sophianopoulou V."/>
            <person name="Squina F.M."/>
            <person name="Sun H."/>
            <person name="Susca A."/>
            <person name="Todd R.B."/>
            <person name="Tsang A."/>
            <person name="Unkles S.E."/>
            <person name="van de Wiele N."/>
            <person name="van Rossen-Uffink D."/>
            <person name="Oliveira J.V."/>
            <person name="Vesth T.C."/>
            <person name="Visser J."/>
            <person name="Yu J.-H."/>
            <person name="Zhou M."/>
            <person name="Andersen M.R."/>
            <person name="Archer D.B."/>
            <person name="Baker S.E."/>
            <person name="Benoit I."/>
            <person name="Brakhage A.A."/>
            <person name="Braus G.H."/>
            <person name="Fischer R."/>
            <person name="Frisvad J.C."/>
            <person name="Goldman G.H."/>
            <person name="Houbraken J."/>
            <person name="Oakley B."/>
            <person name="Pocsi I."/>
            <person name="Scazzocchio C."/>
            <person name="Seiboth B."/>
            <person name="vanKuyk P.A."/>
            <person name="Wortman J."/>
            <person name="Dyer P.S."/>
            <person name="Grigoriev I.V."/>
        </authorList>
    </citation>
    <scope>NUCLEOTIDE SEQUENCE [LARGE SCALE GENOMIC DNA]</scope>
    <source>
        <strain evidence="2">CBS 583.65</strain>
    </source>
</reference>
<dbReference type="AlphaFoldDB" id="A0A1L9PX97"/>
<dbReference type="VEuPathDB" id="FungiDB:ASPVEDRAFT_314468"/>
<gene>
    <name evidence="1" type="ORF">ASPVEDRAFT_314468</name>
</gene>
<accession>A0A1L9PX97</accession>
<dbReference type="RefSeq" id="XP_040671932.1">
    <property type="nucleotide sequence ID" value="XM_040810474.1"/>
</dbReference>
<keyword evidence="2" id="KW-1185">Reference proteome</keyword>
<dbReference type="OrthoDB" id="4489995at2759"/>
<evidence type="ECO:0000313" key="1">
    <source>
        <dbReference type="EMBL" id="OJJ06170.1"/>
    </source>
</evidence>
<organism evidence="1 2">
    <name type="scientific">Aspergillus versicolor CBS 583.65</name>
    <dbReference type="NCBI Taxonomy" id="1036611"/>
    <lineage>
        <taxon>Eukaryota</taxon>
        <taxon>Fungi</taxon>
        <taxon>Dikarya</taxon>
        <taxon>Ascomycota</taxon>
        <taxon>Pezizomycotina</taxon>
        <taxon>Eurotiomycetes</taxon>
        <taxon>Eurotiomycetidae</taxon>
        <taxon>Eurotiales</taxon>
        <taxon>Aspergillaceae</taxon>
        <taxon>Aspergillus</taxon>
        <taxon>Aspergillus subgen. Nidulantes</taxon>
    </lineage>
</organism>
<evidence type="ECO:0000313" key="2">
    <source>
        <dbReference type="Proteomes" id="UP000184073"/>
    </source>
</evidence>
<dbReference type="EMBL" id="KV878134">
    <property type="protein sequence ID" value="OJJ06170.1"/>
    <property type="molecule type" value="Genomic_DNA"/>
</dbReference>
<sequence>MRIRYSPCLPAFQIDMLTNSYQKVYLLPRRTTSTPKSHSGNAESPGYVAQYLVDRAPFPTHHERWGRRPHAHWDTENLFLEEEKSICPPNGTPTSPRGRPIVLFSYVATHFDYSNQTSKGRPRKRPGAPVRDEVGTFRIVALWSKDKVGLIWHPVGDKKGFFRAEERKVIRIRPRTWWIEYFHFKQARSPKAESVGSRVFICLGVPELNTLLPFICQYFGAELFPFFGSKRCH</sequence>
<proteinExistence type="predicted"/>
<dbReference type="GeneID" id="63725985"/>